<dbReference type="Proteomes" id="UP000253490">
    <property type="component" value="Unassembled WGS sequence"/>
</dbReference>
<evidence type="ECO:0000313" key="1">
    <source>
        <dbReference type="EMBL" id="RBP68902.1"/>
    </source>
</evidence>
<evidence type="ECO:0000313" key="2">
    <source>
        <dbReference type="Proteomes" id="UP000253490"/>
    </source>
</evidence>
<keyword evidence="2" id="KW-1185">Reference proteome</keyword>
<dbReference type="EMBL" id="QNRX01000002">
    <property type="protein sequence ID" value="RBP68902.1"/>
    <property type="molecule type" value="Genomic_DNA"/>
</dbReference>
<proteinExistence type="predicted"/>
<accession>A0A366IEQ2</accession>
<dbReference type="AlphaFoldDB" id="A0A366IEQ2"/>
<name>A0A366IEQ2_9FIRM</name>
<comment type="caution">
    <text evidence="1">The sequence shown here is derived from an EMBL/GenBank/DDBJ whole genome shotgun (WGS) entry which is preliminary data.</text>
</comment>
<gene>
    <name evidence="1" type="ORF">DES36_10242</name>
</gene>
<protein>
    <submittedName>
        <fullName evidence="1">Uncharacterized protein</fullName>
    </submittedName>
</protein>
<sequence>MVLSFDFVKELKNALQDNFSVYLHFHDGCGGQSFSLEQTSDDIKSFIHDYLKKHNLTAVFADDNLWFTVREK</sequence>
<organism evidence="1 2">
    <name type="scientific">Alkalibaculum bacchi</name>
    <dbReference type="NCBI Taxonomy" id="645887"/>
    <lineage>
        <taxon>Bacteria</taxon>
        <taxon>Bacillati</taxon>
        <taxon>Bacillota</taxon>
        <taxon>Clostridia</taxon>
        <taxon>Eubacteriales</taxon>
        <taxon>Eubacteriaceae</taxon>
        <taxon>Alkalibaculum</taxon>
    </lineage>
</organism>
<dbReference type="OrthoDB" id="1828861at2"/>
<reference evidence="1 2" key="1">
    <citation type="submission" date="2018-06" db="EMBL/GenBank/DDBJ databases">
        <title>Genomic Encyclopedia of Type Strains, Phase IV (KMG-IV): sequencing the most valuable type-strain genomes for metagenomic binning, comparative biology and taxonomic classification.</title>
        <authorList>
            <person name="Goeker M."/>
        </authorList>
    </citation>
    <scope>NUCLEOTIDE SEQUENCE [LARGE SCALE GENOMIC DNA]</scope>
    <source>
        <strain evidence="1 2">DSM 22112</strain>
    </source>
</reference>
<dbReference type="RefSeq" id="WP_113919476.1">
    <property type="nucleotide sequence ID" value="NZ_QNRX01000002.1"/>
</dbReference>